<dbReference type="Proteomes" id="UP000694853">
    <property type="component" value="Unplaced"/>
</dbReference>
<feature type="compositionally biased region" description="Polar residues" evidence="1">
    <location>
        <begin position="92"/>
        <end position="101"/>
    </location>
</feature>
<evidence type="ECO:0000256" key="1">
    <source>
        <dbReference type="SAM" id="MobiDB-lite"/>
    </source>
</evidence>
<gene>
    <name evidence="3" type="primary">LOC113851177</name>
</gene>
<sequence>MEPKVEQKPPKIKVIDNIPELDLATLKKNSHMLVSPTSQSTISRKNSNGRLNCLCSPTTHAGSFRCRHHRSSGLTRGRSVGSNLLELGSKTGPISDSLQAQ</sequence>
<dbReference type="KEGG" id="aprc:113851177"/>
<accession>A0A8B8K169</accession>
<evidence type="ECO:0000313" key="2">
    <source>
        <dbReference type="Proteomes" id="UP000694853"/>
    </source>
</evidence>
<proteinExistence type="predicted"/>
<name>A0A8B8K169_ABRPR</name>
<feature type="region of interest" description="Disordered" evidence="1">
    <location>
        <begin position="70"/>
        <end position="101"/>
    </location>
</feature>
<evidence type="ECO:0000313" key="3">
    <source>
        <dbReference type="RefSeq" id="XP_027337455.1"/>
    </source>
</evidence>
<dbReference type="AlphaFoldDB" id="A0A8B8K169"/>
<protein>
    <submittedName>
        <fullName evidence="3">Uncharacterized protein LOC113851177</fullName>
    </submittedName>
</protein>
<reference evidence="2" key="1">
    <citation type="journal article" date="2019" name="Toxins">
        <title>Detection of Abrin-Like and Prepropulchellin-Like Toxin Genes and Transcripts Using Whole Genome Sequencing and Full-Length Transcript Sequencing of Abrus precatorius.</title>
        <authorList>
            <person name="Hovde B.T."/>
            <person name="Daligault H.E."/>
            <person name="Hanschen E.R."/>
            <person name="Kunde Y.A."/>
            <person name="Johnson M.B."/>
            <person name="Starkenburg S.R."/>
            <person name="Johnson S.L."/>
        </authorList>
    </citation>
    <scope>NUCLEOTIDE SEQUENCE [LARGE SCALE GENOMIC DNA]</scope>
</reference>
<dbReference type="PANTHER" id="PTHR33132">
    <property type="entry name" value="OSJNBB0118P14.9 PROTEIN"/>
    <property type="match status" value="1"/>
</dbReference>
<dbReference type="RefSeq" id="XP_027337455.1">
    <property type="nucleotide sequence ID" value="XM_027481654.1"/>
</dbReference>
<keyword evidence="2" id="KW-1185">Reference proteome</keyword>
<dbReference type="OrthoDB" id="1932391at2759"/>
<reference evidence="3" key="2">
    <citation type="submission" date="2025-08" db="UniProtKB">
        <authorList>
            <consortium name="RefSeq"/>
        </authorList>
    </citation>
    <scope>IDENTIFICATION</scope>
    <source>
        <tissue evidence="3">Young leaves</tissue>
    </source>
</reference>
<dbReference type="PANTHER" id="PTHR33132:SF145">
    <property type="entry name" value="OS04G0403900 PROTEIN"/>
    <property type="match status" value="1"/>
</dbReference>
<dbReference type="GeneID" id="113851177"/>
<organism evidence="2 3">
    <name type="scientific">Abrus precatorius</name>
    <name type="common">Indian licorice</name>
    <name type="synonym">Glycine abrus</name>
    <dbReference type="NCBI Taxonomy" id="3816"/>
    <lineage>
        <taxon>Eukaryota</taxon>
        <taxon>Viridiplantae</taxon>
        <taxon>Streptophyta</taxon>
        <taxon>Embryophyta</taxon>
        <taxon>Tracheophyta</taxon>
        <taxon>Spermatophyta</taxon>
        <taxon>Magnoliopsida</taxon>
        <taxon>eudicotyledons</taxon>
        <taxon>Gunneridae</taxon>
        <taxon>Pentapetalae</taxon>
        <taxon>rosids</taxon>
        <taxon>fabids</taxon>
        <taxon>Fabales</taxon>
        <taxon>Fabaceae</taxon>
        <taxon>Papilionoideae</taxon>
        <taxon>50 kb inversion clade</taxon>
        <taxon>NPAAA clade</taxon>
        <taxon>indigoferoid/millettioid clade</taxon>
        <taxon>Abreae</taxon>
        <taxon>Abrus</taxon>
    </lineage>
</organism>